<feature type="non-terminal residue" evidence="3">
    <location>
        <position position="272"/>
    </location>
</feature>
<dbReference type="EMBL" id="BARS01021005">
    <property type="protein sequence ID" value="GAG13205.1"/>
    <property type="molecule type" value="Genomic_DNA"/>
</dbReference>
<dbReference type="InterPro" id="IPR006626">
    <property type="entry name" value="PbH1"/>
</dbReference>
<evidence type="ECO:0000259" key="2">
    <source>
        <dbReference type="Pfam" id="PF05048"/>
    </source>
</evidence>
<protein>
    <recommendedName>
        <fullName evidence="2">Periplasmic copper-binding protein NosD beta helix domain-containing protein</fullName>
    </recommendedName>
</protein>
<dbReference type="Pfam" id="PF05048">
    <property type="entry name" value="NosD"/>
    <property type="match status" value="1"/>
</dbReference>
<dbReference type="AlphaFoldDB" id="X0V522"/>
<dbReference type="SMART" id="SM00710">
    <property type="entry name" value="PbH1"/>
    <property type="match status" value="5"/>
</dbReference>
<name>X0V522_9ZZZZ</name>
<feature type="domain" description="Periplasmic copper-binding protein NosD beta helix" evidence="2">
    <location>
        <begin position="72"/>
        <end position="234"/>
    </location>
</feature>
<dbReference type="InterPro" id="IPR022441">
    <property type="entry name" value="Para_beta_helix_rpt-2"/>
</dbReference>
<dbReference type="InterPro" id="IPR011050">
    <property type="entry name" value="Pectin_lyase_fold/virulence"/>
</dbReference>
<feature type="region of interest" description="Disordered" evidence="1">
    <location>
        <begin position="235"/>
        <end position="254"/>
    </location>
</feature>
<proteinExistence type="predicted"/>
<comment type="caution">
    <text evidence="3">The sequence shown here is derived from an EMBL/GenBank/DDBJ whole genome shotgun (WGS) entry which is preliminary data.</text>
</comment>
<accession>X0V522</accession>
<sequence length="272" mass="30116">WQKASSPYWIERSIRVAPGVNLTVLEGVEVRFNGPYWLYVEGNLTAQGTALEPVTFTSNISAPSPADWLNVMVNSTGRVRVENASFSYGNAPFIFYYSESNIMINCTFHDNFDPITVFHSNNNTFSRIEVRDNPNDAGMIIEDSQENQILNSTFVNNKYGIALRIGASNNTITHNRVRNHSTYGVETEAGSFSNLIFHNDFINNTISGRDGSGGNNLWDKGYPAGGNYWDDYSGVDSFSGPNQDQPGSDGIGDSWYSVAPSGIDHYPSMDPF</sequence>
<evidence type="ECO:0000313" key="3">
    <source>
        <dbReference type="EMBL" id="GAG13205.1"/>
    </source>
</evidence>
<dbReference type="NCBIfam" id="TIGR03804">
    <property type="entry name" value="para_beta_helix"/>
    <property type="match status" value="1"/>
</dbReference>
<dbReference type="Gene3D" id="2.160.20.10">
    <property type="entry name" value="Single-stranded right-handed beta-helix, Pectin lyase-like"/>
    <property type="match status" value="1"/>
</dbReference>
<organism evidence="3">
    <name type="scientific">marine sediment metagenome</name>
    <dbReference type="NCBI Taxonomy" id="412755"/>
    <lineage>
        <taxon>unclassified sequences</taxon>
        <taxon>metagenomes</taxon>
        <taxon>ecological metagenomes</taxon>
    </lineage>
</organism>
<evidence type="ECO:0000256" key="1">
    <source>
        <dbReference type="SAM" id="MobiDB-lite"/>
    </source>
</evidence>
<feature type="non-terminal residue" evidence="3">
    <location>
        <position position="1"/>
    </location>
</feature>
<gene>
    <name evidence="3" type="ORF">S01H1_33804</name>
</gene>
<dbReference type="InterPro" id="IPR012334">
    <property type="entry name" value="Pectin_lyas_fold"/>
</dbReference>
<dbReference type="SUPFAM" id="SSF51126">
    <property type="entry name" value="Pectin lyase-like"/>
    <property type="match status" value="1"/>
</dbReference>
<reference evidence="3" key="1">
    <citation type="journal article" date="2014" name="Front. Microbiol.">
        <title>High frequency of phylogenetically diverse reductive dehalogenase-homologous genes in deep subseafloor sedimentary metagenomes.</title>
        <authorList>
            <person name="Kawai M."/>
            <person name="Futagami T."/>
            <person name="Toyoda A."/>
            <person name="Takaki Y."/>
            <person name="Nishi S."/>
            <person name="Hori S."/>
            <person name="Arai W."/>
            <person name="Tsubouchi T."/>
            <person name="Morono Y."/>
            <person name="Uchiyama I."/>
            <person name="Ito T."/>
            <person name="Fujiyama A."/>
            <person name="Inagaki F."/>
            <person name="Takami H."/>
        </authorList>
    </citation>
    <scope>NUCLEOTIDE SEQUENCE</scope>
    <source>
        <strain evidence="3">Expedition CK06-06</strain>
    </source>
</reference>
<dbReference type="InterPro" id="IPR007742">
    <property type="entry name" value="NosD_dom"/>
</dbReference>